<evidence type="ECO:0000259" key="13">
    <source>
        <dbReference type="Pfam" id="PF22776"/>
    </source>
</evidence>
<keyword evidence="7 11" id="KW-1133">Transmembrane helix</keyword>
<keyword evidence="3" id="KW-0813">Transport</keyword>
<reference evidence="14 15" key="1">
    <citation type="journal article" date="2024" name="Nat. Commun.">
        <title>Phylogenomics reveals the evolutionary origins of lichenization in chlorophyte algae.</title>
        <authorList>
            <person name="Puginier C."/>
            <person name="Libourel C."/>
            <person name="Otte J."/>
            <person name="Skaloud P."/>
            <person name="Haon M."/>
            <person name="Grisel S."/>
            <person name="Petersen M."/>
            <person name="Berrin J.G."/>
            <person name="Delaux P.M."/>
            <person name="Dal Grande F."/>
            <person name="Keller J."/>
        </authorList>
    </citation>
    <scope>NUCLEOTIDE SEQUENCE [LARGE SCALE GENOMIC DNA]</scope>
    <source>
        <strain evidence="14 15">SAG 2523</strain>
    </source>
</reference>
<dbReference type="InterPro" id="IPR003855">
    <property type="entry name" value="K+_transporter"/>
</dbReference>
<comment type="caution">
    <text evidence="14">The sequence shown here is derived from an EMBL/GenBank/DDBJ whole genome shotgun (WGS) entry which is preliminary data.</text>
</comment>
<keyword evidence="6" id="KW-0630">Potassium</keyword>
<evidence type="ECO:0000256" key="5">
    <source>
        <dbReference type="ARBA" id="ARBA00022692"/>
    </source>
</evidence>
<evidence type="ECO:0000313" key="15">
    <source>
        <dbReference type="Proteomes" id="UP001485043"/>
    </source>
</evidence>
<dbReference type="Proteomes" id="UP001485043">
    <property type="component" value="Unassembled WGS sequence"/>
</dbReference>
<gene>
    <name evidence="14" type="ORF">WJX84_001610</name>
</gene>
<keyword evidence="5 11" id="KW-0812">Transmembrane</keyword>
<feature type="domain" description="K+ potassium transporter C-terminal" evidence="13">
    <location>
        <begin position="117"/>
        <end position="198"/>
    </location>
</feature>
<dbReference type="GO" id="GO:0015079">
    <property type="term" value="F:potassium ion transmembrane transporter activity"/>
    <property type="evidence" value="ECO:0007669"/>
    <property type="project" value="InterPro"/>
</dbReference>
<organism evidence="14 15">
    <name type="scientific">Apatococcus fuscideae</name>
    <dbReference type="NCBI Taxonomy" id="2026836"/>
    <lineage>
        <taxon>Eukaryota</taxon>
        <taxon>Viridiplantae</taxon>
        <taxon>Chlorophyta</taxon>
        <taxon>core chlorophytes</taxon>
        <taxon>Trebouxiophyceae</taxon>
        <taxon>Chlorellales</taxon>
        <taxon>Chlorellaceae</taxon>
        <taxon>Apatococcus</taxon>
    </lineage>
</organism>
<evidence type="ECO:0000259" key="12">
    <source>
        <dbReference type="Pfam" id="PF02705"/>
    </source>
</evidence>
<keyword evidence="4" id="KW-0633">Potassium transport</keyword>
<comment type="similarity">
    <text evidence="2">Belongs to the HAK/KUP transporter (TC 2.A.72.3) family.</text>
</comment>
<evidence type="ECO:0000256" key="7">
    <source>
        <dbReference type="ARBA" id="ARBA00022989"/>
    </source>
</evidence>
<keyword evidence="8" id="KW-0406">Ion transport</keyword>
<evidence type="ECO:0000256" key="8">
    <source>
        <dbReference type="ARBA" id="ARBA00023065"/>
    </source>
</evidence>
<feature type="domain" description="K+ potassium transporter integral membrane" evidence="12">
    <location>
        <begin position="2"/>
        <end position="66"/>
    </location>
</feature>
<sequence length="484" mass="54079">MLTVWRTPLWVPILFYAVFAPIEGAYLSSVLLKVPTGGWFSLMLAGIYAVLMLLTGWGNIQKGRFFKRRLIPNLEQFLSIMKPGKSDDGSEVQEQLCVVAPRHKQGPGSIVKVQETPGVGLYYSEFIYGVPPVMVEHMASFPVVHQTNIFVTNRFCPCPRVLKHESLLIEQLGIRGFYHCICRYGYTDVPQQSELFVTEMLETVRDMLYATLREYILHSSSLQQLFPPPPDLMTSDNSAAGPSRPMAIPEDIDADPHITQVDGEMSLPANMRGTSSLPATVRSAAAFRKMASMNASNSEDSLGAATRQAREANEHSLPARLRSLDKMGVTFGNSEESIPLSIGRRMGQQLQRARMPGPLGNSLHSIISTDLQEAPIDLQTRSYLDDILKRLEERQELVAASPDMRQAKLLAQEIKTVILAIQEQEVVYVMGRAHVRLRKNSNYLRRYAAELPYQIMVNVLQHDASTAYGIPASRLCEVGLPYEV</sequence>
<evidence type="ECO:0000256" key="6">
    <source>
        <dbReference type="ARBA" id="ARBA00022958"/>
    </source>
</evidence>
<comment type="subcellular location">
    <subcellularLocation>
        <location evidence="1">Membrane</location>
        <topology evidence="1">Multi-pass membrane protein</topology>
    </subcellularLocation>
</comment>
<dbReference type="EMBL" id="JALJOV010000193">
    <property type="protein sequence ID" value="KAK9866062.1"/>
    <property type="molecule type" value="Genomic_DNA"/>
</dbReference>
<dbReference type="GO" id="GO:0016020">
    <property type="term" value="C:membrane"/>
    <property type="evidence" value="ECO:0007669"/>
    <property type="project" value="UniProtKB-SubCell"/>
</dbReference>
<evidence type="ECO:0000256" key="10">
    <source>
        <dbReference type="SAM" id="MobiDB-lite"/>
    </source>
</evidence>
<dbReference type="Pfam" id="PF22776">
    <property type="entry name" value="K_trans_C"/>
    <property type="match status" value="1"/>
</dbReference>
<feature type="transmembrane region" description="Helical" evidence="11">
    <location>
        <begin position="7"/>
        <end position="27"/>
    </location>
</feature>
<evidence type="ECO:0000256" key="9">
    <source>
        <dbReference type="ARBA" id="ARBA00023136"/>
    </source>
</evidence>
<feature type="region of interest" description="Disordered" evidence="10">
    <location>
        <begin position="297"/>
        <end position="317"/>
    </location>
</feature>
<protein>
    <submittedName>
        <fullName evidence="14">Uncharacterized protein</fullName>
    </submittedName>
</protein>
<dbReference type="InterPro" id="IPR053951">
    <property type="entry name" value="K_trans_N"/>
</dbReference>
<evidence type="ECO:0000256" key="11">
    <source>
        <dbReference type="SAM" id="Phobius"/>
    </source>
</evidence>
<dbReference type="InterPro" id="IPR053952">
    <property type="entry name" value="K_trans_C"/>
</dbReference>
<dbReference type="AlphaFoldDB" id="A0AAW1TAD0"/>
<keyword evidence="15" id="KW-1185">Reference proteome</keyword>
<evidence type="ECO:0000256" key="1">
    <source>
        <dbReference type="ARBA" id="ARBA00004141"/>
    </source>
</evidence>
<evidence type="ECO:0000256" key="4">
    <source>
        <dbReference type="ARBA" id="ARBA00022538"/>
    </source>
</evidence>
<dbReference type="Pfam" id="PF02705">
    <property type="entry name" value="K_trans"/>
    <property type="match status" value="1"/>
</dbReference>
<dbReference type="PANTHER" id="PTHR30540:SF83">
    <property type="entry name" value="K+ POTASSIUM TRANSPORTER"/>
    <property type="match status" value="1"/>
</dbReference>
<evidence type="ECO:0000313" key="14">
    <source>
        <dbReference type="EMBL" id="KAK9866062.1"/>
    </source>
</evidence>
<evidence type="ECO:0000256" key="3">
    <source>
        <dbReference type="ARBA" id="ARBA00022448"/>
    </source>
</evidence>
<keyword evidence="9 11" id="KW-0472">Membrane</keyword>
<name>A0AAW1TAD0_9CHLO</name>
<proteinExistence type="inferred from homology"/>
<evidence type="ECO:0000256" key="2">
    <source>
        <dbReference type="ARBA" id="ARBA00008440"/>
    </source>
</evidence>
<dbReference type="PANTHER" id="PTHR30540">
    <property type="entry name" value="OSMOTIC STRESS POTASSIUM TRANSPORTER"/>
    <property type="match status" value="1"/>
</dbReference>
<accession>A0AAW1TAD0</accession>
<feature type="transmembrane region" description="Helical" evidence="11">
    <location>
        <begin position="39"/>
        <end position="60"/>
    </location>
</feature>